<dbReference type="SUPFAM" id="SSF52266">
    <property type="entry name" value="SGNH hydrolase"/>
    <property type="match status" value="2"/>
</dbReference>
<dbReference type="Pfam" id="PF10651">
    <property type="entry name" value="BppU_N"/>
    <property type="match status" value="1"/>
</dbReference>
<evidence type="ECO:0000313" key="2">
    <source>
        <dbReference type="EMBL" id="MCC2220920.1"/>
    </source>
</evidence>
<proteinExistence type="predicted"/>
<dbReference type="AlphaFoldDB" id="A0AAE3E373"/>
<dbReference type="InterPro" id="IPR036514">
    <property type="entry name" value="SGNH_hydro_sf"/>
</dbReference>
<comment type="caution">
    <text evidence="2">The sequence shown here is derived from an EMBL/GenBank/DDBJ whole genome shotgun (WGS) entry which is preliminary data.</text>
</comment>
<reference evidence="2 3" key="1">
    <citation type="submission" date="2021-10" db="EMBL/GenBank/DDBJ databases">
        <title>Anaerobic single-cell dispensing facilitates the cultivation of human gut bacteria.</title>
        <authorList>
            <person name="Afrizal A."/>
        </authorList>
    </citation>
    <scope>NUCLEOTIDE SEQUENCE [LARGE SCALE GENOMIC DNA]</scope>
    <source>
        <strain evidence="2 3">CLA-AA-H224</strain>
    </source>
</reference>
<protein>
    <submittedName>
        <fullName evidence="2">BppU family phage baseplate upper protein</fullName>
    </submittedName>
</protein>
<accession>A0AAE3E373</accession>
<name>A0AAE3E373_9FIRM</name>
<evidence type="ECO:0000259" key="1">
    <source>
        <dbReference type="Pfam" id="PF10651"/>
    </source>
</evidence>
<organism evidence="2 3">
    <name type="scientific">Anthropogastromicrobium aceti</name>
    <dbReference type="NCBI Taxonomy" id="2981768"/>
    <lineage>
        <taxon>Bacteria</taxon>
        <taxon>Bacillati</taxon>
        <taxon>Bacillota</taxon>
        <taxon>Clostridia</taxon>
        <taxon>Lachnospirales</taxon>
        <taxon>Lachnospiraceae</taxon>
        <taxon>Anthropogastromicrobium</taxon>
    </lineage>
</organism>
<dbReference type="Gene3D" id="3.40.50.1110">
    <property type="entry name" value="SGNH hydrolase"/>
    <property type="match status" value="2"/>
</dbReference>
<dbReference type="RefSeq" id="WP_308731347.1">
    <property type="nucleotide sequence ID" value="NZ_JAJEQN010000008.1"/>
</dbReference>
<dbReference type="Proteomes" id="UP001198200">
    <property type="component" value="Unassembled WGS sequence"/>
</dbReference>
<dbReference type="InterPro" id="IPR018913">
    <property type="entry name" value="BppU_N"/>
</dbReference>
<feature type="domain" description="BppU N-terminal" evidence="1">
    <location>
        <begin position="18"/>
        <end position="132"/>
    </location>
</feature>
<gene>
    <name evidence="2" type="ORF">LKD48_04555</name>
</gene>
<sequence>MIEVRYNLNMVPDKGSPIHINVSQNDDKCRTFIFKLYSSDGSWTAPASATATIEGRKDDGKFFSFACTYSNGEVTVIVQQQMVAVAGKVRCKIKLVSGAETIESAPFYFVVNPKSMPVNADMSKSDVVDAVAKATQKIVDQVAGSIPQDYVKLNEDVSGLKSDLGDTSNELYKKEEREIAVDSSDYNLLENKVAYIDTNNEVMTYENANAYVMHKNVISGEKYRIMSQTHGSVNTLLYAICDSNGKVINSAKMGVSPNTYLTTDITIPDNGVEMYLNEFPTQTYPLVVNKIETINISKINGKETVNCWGDSLTRGVGVGDSYSKAFPYVLHGLLDGRKVINCGVGGENTINIASRQGGLPNIVKPFTIPANASKVEIELTNIYGDSTGILLQGGSALDPTTGKYVMTAQINPCSINGVEGTLTYENGKYYFSRSENGESVIVSRPTPLITYAMKSMRDNINIIWIGTNGGFTTSAELIECIEAMIDYMSPINKKYIVIGVHHLVSTVTETFETIEKNMSIHFGRHFINQRKYMLEYGLSDARITPTAEDITAISQGKIPTSLLYDDVHYNDKGYNIIATLASERGKELGYWQLAKEYNSSVK</sequence>
<evidence type="ECO:0000313" key="3">
    <source>
        <dbReference type="Proteomes" id="UP001198200"/>
    </source>
</evidence>
<keyword evidence="3" id="KW-1185">Reference proteome</keyword>
<dbReference type="EMBL" id="JAJEQN010000008">
    <property type="protein sequence ID" value="MCC2220920.1"/>
    <property type="molecule type" value="Genomic_DNA"/>
</dbReference>